<dbReference type="EMBL" id="JXQQ01000119">
    <property type="protein sequence ID" value="KIQ17669.1"/>
    <property type="molecule type" value="Genomic_DNA"/>
</dbReference>
<dbReference type="RefSeq" id="WP_042582360.1">
    <property type="nucleotide sequence ID" value="NZ_JXQQ01000119.1"/>
</dbReference>
<dbReference type="AlphaFoldDB" id="A0A0D0LG04"/>
<dbReference type="OrthoDB" id="8859654at2"/>
<evidence type="ECO:0000313" key="2">
    <source>
        <dbReference type="EMBL" id="KIQ17669.1"/>
    </source>
</evidence>
<evidence type="ECO:0000256" key="1">
    <source>
        <dbReference type="SAM" id="MobiDB-lite"/>
    </source>
</evidence>
<evidence type="ECO:0000313" key="3">
    <source>
        <dbReference type="Proteomes" id="UP000032067"/>
    </source>
</evidence>
<feature type="compositionally biased region" description="Basic and acidic residues" evidence="1">
    <location>
        <begin position="26"/>
        <end position="36"/>
    </location>
</feature>
<feature type="compositionally biased region" description="Basic and acidic residues" evidence="1">
    <location>
        <begin position="43"/>
        <end position="66"/>
    </location>
</feature>
<protein>
    <submittedName>
        <fullName evidence="2">Uncharacterized protein</fullName>
    </submittedName>
</protein>
<gene>
    <name evidence="2" type="ORF">RT97_29195</name>
</gene>
<comment type="caution">
    <text evidence="2">The sequence shown here is derived from an EMBL/GenBank/DDBJ whole genome shotgun (WGS) entry which is preliminary data.</text>
</comment>
<feature type="region of interest" description="Disordered" evidence="1">
    <location>
        <begin position="1"/>
        <end position="66"/>
    </location>
</feature>
<name>A0A0D0LG04_VARPD</name>
<sequence>MSSRTPAQPPAHEEPEITQEESVPSDGRDTEGEELMKQVNNRKLHEEGSAEDKTPDKSEQSKADKS</sequence>
<accession>A0A0D0LG04</accession>
<dbReference type="Proteomes" id="UP000032067">
    <property type="component" value="Unassembled WGS sequence"/>
</dbReference>
<reference evidence="2 3" key="1">
    <citation type="submission" date="2014-12" db="EMBL/GenBank/DDBJ databases">
        <title>16Stimator: statistical estimation of ribosomal gene copy numbers from draft genome assemblies.</title>
        <authorList>
            <person name="Perisin M.A."/>
            <person name="Vetter M."/>
            <person name="Gilbert J.A."/>
            <person name="Bergelson J."/>
        </authorList>
    </citation>
    <scope>NUCLEOTIDE SEQUENCE [LARGE SCALE GENOMIC DNA]</scope>
    <source>
        <strain evidence="2 3">MEDvA23</strain>
    </source>
</reference>
<organism evidence="2 3">
    <name type="scientific">Variovorax paradoxus</name>
    <dbReference type="NCBI Taxonomy" id="34073"/>
    <lineage>
        <taxon>Bacteria</taxon>
        <taxon>Pseudomonadati</taxon>
        <taxon>Pseudomonadota</taxon>
        <taxon>Betaproteobacteria</taxon>
        <taxon>Burkholderiales</taxon>
        <taxon>Comamonadaceae</taxon>
        <taxon>Variovorax</taxon>
    </lineage>
</organism>
<proteinExistence type="predicted"/>